<protein>
    <submittedName>
        <fullName evidence="2">Uncharacterized protein</fullName>
    </submittedName>
</protein>
<accession>A0AAV7I3A0</accession>
<gene>
    <name evidence="2" type="ORF">KQX54_014284</name>
</gene>
<evidence type="ECO:0000256" key="1">
    <source>
        <dbReference type="SAM" id="MobiDB-lite"/>
    </source>
</evidence>
<feature type="non-terminal residue" evidence="2">
    <location>
        <position position="1"/>
    </location>
</feature>
<proteinExistence type="predicted"/>
<feature type="compositionally biased region" description="Basic residues" evidence="1">
    <location>
        <begin position="68"/>
        <end position="85"/>
    </location>
</feature>
<organism evidence="2 3">
    <name type="scientific">Cotesia glomerata</name>
    <name type="common">Lepidopteran parasitic wasp</name>
    <name type="synonym">Apanteles glomeratus</name>
    <dbReference type="NCBI Taxonomy" id="32391"/>
    <lineage>
        <taxon>Eukaryota</taxon>
        <taxon>Metazoa</taxon>
        <taxon>Ecdysozoa</taxon>
        <taxon>Arthropoda</taxon>
        <taxon>Hexapoda</taxon>
        <taxon>Insecta</taxon>
        <taxon>Pterygota</taxon>
        <taxon>Neoptera</taxon>
        <taxon>Endopterygota</taxon>
        <taxon>Hymenoptera</taxon>
        <taxon>Apocrita</taxon>
        <taxon>Ichneumonoidea</taxon>
        <taxon>Braconidae</taxon>
        <taxon>Microgastrinae</taxon>
        <taxon>Cotesia</taxon>
    </lineage>
</organism>
<dbReference type="EMBL" id="JAHXZJ010002609">
    <property type="protein sequence ID" value="KAH0540189.1"/>
    <property type="molecule type" value="Genomic_DNA"/>
</dbReference>
<comment type="caution">
    <text evidence="2">The sequence shown here is derived from an EMBL/GenBank/DDBJ whole genome shotgun (WGS) entry which is preliminary data.</text>
</comment>
<keyword evidence="3" id="KW-1185">Reference proteome</keyword>
<name>A0AAV7I3A0_COTGL</name>
<evidence type="ECO:0000313" key="3">
    <source>
        <dbReference type="Proteomes" id="UP000826195"/>
    </source>
</evidence>
<feature type="region of interest" description="Disordered" evidence="1">
    <location>
        <begin position="36"/>
        <end position="85"/>
    </location>
</feature>
<dbReference type="AlphaFoldDB" id="A0AAV7I3A0"/>
<reference evidence="2 3" key="1">
    <citation type="journal article" date="2021" name="J. Hered.">
        <title>A chromosome-level genome assembly of the parasitoid wasp, Cotesia glomerata (Hymenoptera: Braconidae).</title>
        <authorList>
            <person name="Pinto B.J."/>
            <person name="Weis J.J."/>
            <person name="Gamble T."/>
            <person name="Ode P.J."/>
            <person name="Paul R."/>
            <person name="Zaspel J.M."/>
        </authorList>
    </citation>
    <scope>NUCLEOTIDE SEQUENCE [LARGE SCALE GENOMIC DNA]</scope>
    <source>
        <strain evidence="2">CgM1</strain>
    </source>
</reference>
<dbReference type="Proteomes" id="UP000826195">
    <property type="component" value="Unassembled WGS sequence"/>
</dbReference>
<evidence type="ECO:0000313" key="2">
    <source>
        <dbReference type="EMBL" id="KAH0540189.1"/>
    </source>
</evidence>
<sequence length="85" mass="8859">TFAELIAAATEQEKLCRAPLATDESYMQGCAYCGGQKPSKGGKTPIHAVDESGSSGEGEMSKSDKSLSKKASKAKSSKSKTAQRT</sequence>